<evidence type="ECO:0000313" key="1">
    <source>
        <dbReference type="EMBL" id="TDD44110.1"/>
    </source>
</evidence>
<keyword evidence="2" id="KW-1185">Reference proteome</keyword>
<reference evidence="1 2" key="1">
    <citation type="submission" date="2019-03" db="EMBL/GenBank/DDBJ databases">
        <title>Draft genome sequences of novel Actinobacteria.</title>
        <authorList>
            <person name="Sahin N."/>
            <person name="Ay H."/>
            <person name="Saygin H."/>
        </authorList>
    </citation>
    <scope>NUCLEOTIDE SEQUENCE [LARGE SCALE GENOMIC DNA]</scope>
    <source>
        <strain evidence="1 2">7K502</strain>
    </source>
</reference>
<accession>A0A4R4YIJ1</accession>
<evidence type="ECO:0000313" key="2">
    <source>
        <dbReference type="Proteomes" id="UP000294947"/>
    </source>
</evidence>
<protein>
    <submittedName>
        <fullName evidence="1">Uncharacterized protein</fullName>
    </submittedName>
</protein>
<proteinExistence type="predicted"/>
<dbReference type="RefSeq" id="WP_132489025.1">
    <property type="nucleotide sequence ID" value="NZ_SMKW01000035.1"/>
</dbReference>
<name>A0A4R4YIJ1_9PSEU</name>
<sequence>MAAAKHRRTGIIAAGYTVSWTGDLAAEPPTASRSTLPEIADIDPPTLADEKALDAERAAAKRVARSRPRVTWKLLADVLAGLQRL</sequence>
<comment type="caution">
    <text evidence="1">The sequence shown here is derived from an EMBL/GenBank/DDBJ whole genome shotgun (WGS) entry which is preliminary data.</text>
</comment>
<dbReference type="OrthoDB" id="9910344at2"/>
<dbReference type="Proteomes" id="UP000294947">
    <property type="component" value="Unassembled WGS sequence"/>
</dbReference>
<organism evidence="1 2">
    <name type="scientific">Saccharopolyspora elongata</name>
    <dbReference type="NCBI Taxonomy" id="2530387"/>
    <lineage>
        <taxon>Bacteria</taxon>
        <taxon>Bacillati</taxon>
        <taxon>Actinomycetota</taxon>
        <taxon>Actinomycetes</taxon>
        <taxon>Pseudonocardiales</taxon>
        <taxon>Pseudonocardiaceae</taxon>
        <taxon>Saccharopolyspora</taxon>
    </lineage>
</organism>
<gene>
    <name evidence="1" type="ORF">E1288_24870</name>
</gene>
<dbReference type="EMBL" id="SMKW01000035">
    <property type="protein sequence ID" value="TDD44110.1"/>
    <property type="molecule type" value="Genomic_DNA"/>
</dbReference>
<dbReference type="AlphaFoldDB" id="A0A4R4YIJ1"/>